<evidence type="ECO:0000313" key="1">
    <source>
        <dbReference type="EMBL" id="KFQ24264.1"/>
    </source>
</evidence>
<protein>
    <submittedName>
        <fullName evidence="1">Uncharacterized protein</fullName>
    </submittedName>
</protein>
<reference evidence="1 2" key="1">
    <citation type="submission" date="2014-04" db="EMBL/GenBank/DDBJ databases">
        <title>Genome evolution of avian class.</title>
        <authorList>
            <person name="Zhang G."/>
            <person name="Li C."/>
        </authorList>
    </citation>
    <scope>NUCLEOTIDE SEQUENCE [LARGE SCALE GENOMIC DNA]</scope>
    <source>
        <strain evidence="1">BGI_N331</strain>
    </source>
</reference>
<dbReference type="Proteomes" id="UP000052967">
    <property type="component" value="Unassembled WGS sequence"/>
</dbReference>
<gene>
    <name evidence="1" type="ORF">N331_08672</name>
</gene>
<feature type="non-terminal residue" evidence="1">
    <location>
        <position position="173"/>
    </location>
</feature>
<proteinExistence type="predicted"/>
<dbReference type="PANTHER" id="PTHR33395">
    <property type="entry name" value="TRANSCRIPTASE, PUTATIVE-RELATED-RELATED"/>
    <property type="match status" value="1"/>
</dbReference>
<keyword evidence="2" id="KW-1185">Reference proteome</keyword>
<dbReference type="GO" id="GO:0061343">
    <property type="term" value="P:cell adhesion involved in heart morphogenesis"/>
    <property type="evidence" value="ECO:0007669"/>
    <property type="project" value="TreeGrafter"/>
</dbReference>
<evidence type="ECO:0000313" key="2">
    <source>
        <dbReference type="Proteomes" id="UP000052967"/>
    </source>
</evidence>
<feature type="non-terminal residue" evidence="1">
    <location>
        <position position="1"/>
    </location>
</feature>
<dbReference type="AlphaFoldDB" id="A0A091QEK8"/>
<dbReference type="PANTHER" id="PTHR33395:SF22">
    <property type="entry name" value="REVERSE TRANSCRIPTASE DOMAIN-CONTAINING PROTEIN"/>
    <property type="match status" value="1"/>
</dbReference>
<dbReference type="GO" id="GO:0031012">
    <property type="term" value="C:extracellular matrix"/>
    <property type="evidence" value="ECO:0007669"/>
    <property type="project" value="TreeGrafter"/>
</dbReference>
<name>A0A091QEK8_MERNU</name>
<dbReference type="GO" id="GO:0007508">
    <property type="term" value="P:larval heart development"/>
    <property type="evidence" value="ECO:0007669"/>
    <property type="project" value="TreeGrafter"/>
</dbReference>
<dbReference type="EMBL" id="KK695829">
    <property type="protein sequence ID" value="KFQ24264.1"/>
    <property type="molecule type" value="Genomic_DNA"/>
</dbReference>
<sequence length="173" mass="20293">VKPLNFRKANLQLFKEPISKTPWEIVFRDKGVEQSWQIFKDTYHGAQKLTISSCRKPSREGRRPAQLSRDLLVRLKDKMRLHKQWKQGQGSWGEYRDTAWLCGDEVRKARVQLELNLARDAKENKKGFYRHMNQKRQVKKSIPSLKNSSGELVTMDEEKAKVLKIFFVSVFSG</sequence>
<accession>A0A091QEK8</accession>
<organism evidence="1 2">
    <name type="scientific">Merops nubicus</name>
    <name type="common">Northern carmine bee-eater</name>
    <dbReference type="NCBI Taxonomy" id="57421"/>
    <lineage>
        <taxon>Eukaryota</taxon>
        <taxon>Metazoa</taxon>
        <taxon>Chordata</taxon>
        <taxon>Craniata</taxon>
        <taxon>Vertebrata</taxon>
        <taxon>Euteleostomi</taxon>
        <taxon>Archelosauria</taxon>
        <taxon>Archosauria</taxon>
        <taxon>Dinosauria</taxon>
        <taxon>Saurischia</taxon>
        <taxon>Theropoda</taxon>
        <taxon>Coelurosauria</taxon>
        <taxon>Aves</taxon>
        <taxon>Neognathae</taxon>
        <taxon>Neoaves</taxon>
        <taxon>Telluraves</taxon>
        <taxon>Coraciimorphae</taxon>
        <taxon>Coraciiformes</taxon>
        <taxon>Meropidae</taxon>
        <taxon>Merops</taxon>
    </lineage>
</organism>